<evidence type="ECO:0000313" key="1">
    <source>
        <dbReference type="EMBL" id="CDT63529.1"/>
    </source>
</evidence>
<proteinExistence type="predicted"/>
<organism evidence="1 2">
    <name type="scientific">Vibrio crassostreae</name>
    <dbReference type="NCBI Taxonomy" id="246167"/>
    <lineage>
        <taxon>Bacteria</taxon>
        <taxon>Pseudomonadati</taxon>
        <taxon>Pseudomonadota</taxon>
        <taxon>Gammaproteobacteria</taxon>
        <taxon>Vibrionales</taxon>
        <taxon>Vibrionaceae</taxon>
        <taxon>Vibrio</taxon>
    </lineage>
</organism>
<dbReference type="Proteomes" id="UP000049495">
    <property type="component" value="Unassembled WGS sequence"/>
</dbReference>
<comment type="caution">
    <text evidence="1">The sequence shown here is derived from an EMBL/GenBank/DDBJ whole genome shotgun (WGS) entry which is preliminary data.</text>
</comment>
<dbReference type="RefSeq" id="WP_048666279.1">
    <property type="nucleotide sequence ID" value="NZ_AP025477.1"/>
</dbReference>
<dbReference type="GeneID" id="93902511"/>
<dbReference type="EMBL" id="CCJV01000139">
    <property type="protein sequence ID" value="CDT63529.1"/>
    <property type="molecule type" value="Genomic_DNA"/>
</dbReference>
<reference evidence="2" key="1">
    <citation type="submission" date="2014-06" db="EMBL/GenBank/DDBJ databases">
        <authorList>
            <person name="Le Roux Frederique"/>
        </authorList>
    </citation>
    <scope>NUCLEOTIDE SEQUENCE [LARGE SCALE GENOMIC DNA]</scope>
    <source>
        <strain evidence="2">J5-5</strain>
    </source>
</reference>
<sequence length="83" mass="9250">MGQKSNQDIKLEMIIRFDPNNQNGIGEFSIVDYRAEALTQLESNTAISAYGAKDTAYQAVSQFLKQQNELIQADHFVKTGAPQ</sequence>
<evidence type="ECO:0000313" key="2">
    <source>
        <dbReference type="Proteomes" id="UP000049495"/>
    </source>
</evidence>
<name>A0A822N5P2_9VIBR</name>
<gene>
    <name evidence="1" type="ORF">VCR5J5_750028</name>
</gene>
<protein>
    <submittedName>
        <fullName evidence="1">Uncharacterized protein</fullName>
    </submittedName>
</protein>
<accession>A0A822N5P2</accession>
<dbReference type="AlphaFoldDB" id="A0A822N5P2"/>